<feature type="region of interest" description="Disordered" evidence="1">
    <location>
        <begin position="236"/>
        <end position="586"/>
    </location>
</feature>
<evidence type="ECO:0000313" key="3">
    <source>
        <dbReference type="Proteomes" id="UP000807342"/>
    </source>
</evidence>
<feature type="compositionally biased region" description="Basic and acidic residues" evidence="1">
    <location>
        <begin position="345"/>
        <end position="354"/>
    </location>
</feature>
<feature type="compositionally biased region" description="Polar residues" evidence="1">
    <location>
        <begin position="284"/>
        <end position="299"/>
    </location>
</feature>
<feature type="compositionally biased region" description="Low complexity" evidence="1">
    <location>
        <begin position="903"/>
        <end position="928"/>
    </location>
</feature>
<dbReference type="Gene3D" id="1.10.10.60">
    <property type="entry name" value="Homeodomain-like"/>
    <property type="match status" value="1"/>
</dbReference>
<evidence type="ECO:0000313" key="2">
    <source>
        <dbReference type="EMBL" id="KAF9446341.1"/>
    </source>
</evidence>
<comment type="caution">
    <text evidence="2">The sequence shown here is derived from an EMBL/GenBank/DDBJ whole genome shotgun (WGS) entry which is preliminary data.</text>
</comment>
<gene>
    <name evidence="2" type="ORF">P691DRAFT_733514</name>
</gene>
<feature type="compositionally biased region" description="Acidic residues" evidence="1">
    <location>
        <begin position="618"/>
        <end position="638"/>
    </location>
</feature>
<dbReference type="OrthoDB" id="435460at2759"/>
<feature type="compositionally biased region" description="Basic and acidic residues" evidence="1">
    <location>
        <begin position="240"/>
        <end position="259"/>
    </location>
</feature>
<organism evidence="2 3">
    <name type="scientific">Macrolepiota fuliginosa MF-IS2</name>
    <dbReference type="NCBI Taxonomy" id="1400762"/>
    <lineage>
        <taxon>Eukaryota</taxon>
        <taxon>Fungi</taxon>
        <taxon>Dikarya</taxon>
        <taxon>Basidiomycota</taxon>
        <taxon>Agaricomycotina</taxon>
        <taxon>Agaricomycetes</taxon>
        <taxon>Agaricomycetidae</taxon>
        <taxon>Agaricales</taxon>
        <taxon>Agaricineae</taxon>
        <taxon>Agaricaceae</taxon>
        <taxon>Macrolepiota</taxon>
    </lineage>
</organism>
<dbReference type="EMBL" id="MU151251">
    <property type="protein sequence ID" value="KAF9446341.1"/>
    <property type="molecule type" value="Genomic_DNA"/>
</dbReference>
<feature type="region of interest" description="Disordered" evidence="1">
    <location>
        <begin position="602"/>
        <end position="991"/>
    </location>
</feature>
<evidence type="ECO:0008006" key="4">
    <source>
        <dbReference type="Google" id="ProtNLM"/>
    </source>
</evidence>
<protein>
    <recommendedName>
        <fullName evidence="4">BRCT domain-containing protein</fullName>
    </recommendedName>
</protein>
<feature type="compositionally biased region" description="Polar residues" evidence="1">
    <location>
        <begin position="444"/>
        <end position="458"/>
    </location>
</feature>
<name>A0A9P5XBM5_9AGAR</name>
<dbReference type="Proteomes" id="UP000807342">
    <property type="component" value="Unassembled WGS sequence"/>
</dbReference>
<feature type="compositionally biased region" description="Polar residues" evidence="1">
    <location>
        <begin position="864"/>
        <end position="873"/>
    </location>
</feature>
<feature type="compositionally biased region" description="Basic and acidic residues" evidence="1">
    <location>
        <begin position="639"/>
        <end position="649"/>
    </location>
</feature>
<feature type="compositionally biased region" description="Basic and acidic residues" evidence="1">
    <location>
        <begin position="548"/>
        <end position="575"/>
    </location>
</feature>
<feature type="compositionally biased region" description="Polar residues" evidence="1">
    <location>
        <begin position="738"/>
        <end position="753"/>
    </location>
</feature>
<reference evidence="2" key="1">
    <citation type="submission" date="2020-11" db="EMBL/GenBank/DDBJ databases">
        <authorList>
            <consortium name="DOE Joint Genome Institute"/>
            <person name="Ahrendt S."/>
            <person name="Riley R."/>
            <person name="Andreopoulos W."/>
            <person name="Labutti K."/>
            <person name="Pangilinan J."/>
            <person name="Ruiz-Duenas F.J."/>
            <person name="Barrasa J.M."/>
            <person name="Sanchez-Garcia M."/>
            <person name="Camarero S."/>
            <person name="Miyauchi S."/>
            <person name="Serrano A."/>
            <person name="Linde D."/>
            <person name="Babiker R."/>
            <person name="Drula E."/>
            <person name="Ayuso-Fernandez I."/>
            <person name="Pacheco R."/>
            <person name="Padilla G."/>
            <person name="Ferreira P."/>
            <person name="Barriuso J."/>
            <person name="Kellner H."/>
            <person name="Castanera R."/>
            <person name="Alfaro M."/>
            <person name="Ramirez L."/>
            <person name="Pisabarro A.G."/>
            <person name="Kuo A."/>
            <person name="Tritt A."/>
            <person name="Lipzen A."/>
            <person name="He G."/>
            <person name="Yan M."/>
            <person name="Ng V."/>
            <person name="Cullen D."/>
            <person name="Martin F."/>
            <person name="Rosso M.-N."/>
            <person name="Henrissat B."/>
            <person name="Hibbett D."/>
            <person name="Martinez A.T."/>
            <person name="Grigoriev I.V."/>
        </authorList>
    </citation>
    <scope>NUCLEOTIDE SEQUENCE</scope>
    <source>
        <strain evidence="2">MF-IS2</strain>
    </source>
</reference>
<dbReference type="CDD" id="cd11655">
    <property type="entry name" value="rap1_myb-like"/>
    <property type="match status" value="1"/>
</dbReference>
<feature type="compositionally biased region" description="Polar residues" evidence="1">
    <location>
        <begin position="413"/>
        <end position="434"/>
    </location>
</feature>
<feature type="compositionally biased region" description="Acidic residues" evidence="1">
    <location>
        <begin position="673"/>
        <end position="682"/>
    </location>
</feature>
<feature type="compositionally biased region" description="Low complexity" evidence="1">
    <location>
        <begin position="879"/>
        <end position="895"/>
    </location>
</feature>
<feature type="compositionally biased region" description="Polar residues" evidence="1">
    <location>
        <begin position="956"/>
        <end position="968"/>
    </location>
</feature>
<feature type="compositionally biased region" description="Acidic residues" evidence="1">
    <location>
        <begin position="650"/>
        <end position="665"/>
    </location>
</feature>
<dbReference type="AlphaFoldDB" id="A0A9P5XBM5"/>
<evidence type="ECO:0000256" key="1">
    <source>
        <dbReference type="SAM" id="MobiDB-lite"/>
    </source>
</evidence>
<proteinExistence type="predicted"/>
<feature type="compositionally biased region" description="Polar residues" evidence="1">
    <location>
        <begin position="819"/>
        <end position="836"/>
    </location>
</feature>
<sequence length="991" mass="109635">MAEEARRLFQYEAGKPVGFHLHHSIKNEYQRETLTNNILAHGGKVLDSPSGADTVLVDEKKLPNTRESLQTSYSISRDAALREIVVEPMRFVQDCIRRQVFTHTVPARRGMGGYVGRTRTDYTKQDDDNLCWLISRKIPNPADGGRVSLGVYKELLLAAEHDPSLAWAKRHTAESWRERYKKNRERLDPIIARYAAQYPPEPPALYNLSRRFNKNPKRALKFTERFDDDIIELTDESEEDRGVDVKPQRRRSPEKDTKPSKRRRIDSSDLSSPHKTPSRDHRIQPSSADRTHVGSSPQNKGKGKAVNRLTTEPEEHEPFDFAPPPSPDLFAPGPSQPKQPLHGRPVSEPRRNVHETPAPSPTLVRRSSPTAMLPPPLPRSPTLTRVNLAILPSPHPSTSFRNVAHSSPIYVPSSANRSGLRSNDTSATEPSSRSMVVPPEFAPSANTINAPAESSITRESSHKRSSPVPPPMRKASRKQASRQPPVPSPVGDGGNDQDQGQQQRIQWAPYKNTRSRSRSVEPVLPLGTRKRKERNKNVPRNTPLAPVHEGEADQEREHEEADSPEVGEGKEEQEGHQVISTTLTETIQEERSVANLLMLESNSTGGISGTIPRASDWTDQESGSEESSSEEETEEEGEGEKLVVEKKEEEETDERGEENSEEAEEGKERVDIDYESEQDAESGAEGTAKFETAPEVKVQSHASNSDDEIGDVSSVSFDLEGTPSIPEDEGSIQDIPSILSSDLETLSRASPNSPRRPFLDDDDAEIDQMLTSPSTAHDTPGKTAREVLALYDSSPEVDSSPRRRKRKPFNKFRDGSPSPLRTQNQNRPRGQGTSSPERMLVVDPGEAAILARAAAEKETTKKTPAQQVTQKLTGSARRVSYGSVSSAPLSSGSLPRTPAGFIRSQPGGSQSRSSLRNSFPQSQPQSQSGRPRHNSLESTSSEMASFPINGTRASAVKQQAEQEMKNSPYTPPSGTKAAELVARRLRPRKRE</sequence>
<feature type="compositionally biased region" description="Polar residues" evidence="1">
    <location>
        <begin position="396"/>
        <end position="405"/>
    </location>
</feature>
<keyword evidence="3" id="KW-1185">Reference proteome</keyword>
<accession>A0A9P5XBM5</accession>